<evidence type="ECO:0000313" key="9">
    <source>
        <dbReference type="Proteomes" id="UP000663760"/>
    </source>
</evidence>
<dbReference type="Proteomes" id="UP000663760">
    <property type="component" value="Chromosome 14"/>
</dbReference>
<dbReference type="EMBL" id="LR746277">
    <property type="protein sequence ID" value="CAA7407814.1"/>
    <property type="molecule type" value="Genomic_DNA"/>
</dbReference>
<evidence type="ECO:0000313" key="8">
    <source>
        <dbReference type="EMBL" id="CAA7407814.1"/>
    </source>
</evidence>
<dbReference type="PANTHER" id="PTHR31234:SF42">
    <property type="entry name" value="LATE EMBRYOGENESIS ABUNDANT (LEA) HYDROXYPROLINE-RICH GLYCOPROTEIN FAMILY"/>
    <property type="match status" value="1"/>
</dbReference>
<evidence type="ECO:0000259" key="7">
    <source>
        <dbReference type="Pfam" id="PF03168"/>
    </source>
</evidence>
<keyword evidence="4 6" id="KW-0472">Membrane</keyword>
<dbReference type="Pfam" id="PF03168">
    <property type="entry name" value="LEA_2"/>
    <property type="match status" value="1"/>
</dbReference>
<keyword evidence="3 6" id="KW-1133">Transmembrane helix</keyword>
<evidence type="ECO:0000256" key="6">
    <source>
        <dbReference type="SAM" id="Phobius"/>
    </source>
</evidence>
<keyword evidence="2 6" id="KW-0812">Transmembrane</keyword>
<evidence type="ECO:0000256" key="2">
    <source>
        <dbReference type="ARBA" id="ARBA00022692"/>
    </source>
</evidence>
<organism evidence="8 9">
    <name type="scientific">Spirodela intermedia</name>
    <name type="common">Intermediate duckweed</name>
    <dbReference type="NCBI Taxonomy" id="51605"/>
    <lineage>
        <taxon>Eukaryota</taxon>
        <taxon>Viridiplantae</taxon>
        <taxon>Streptophyta</taxon>
        <taxon>Embryophyta</taxon>
        <taxon>Tracheophyta</taxon>
        <taxon>Spermatophyta</taxon>
        <taxon>Magnoliopsida</taxon>
        <taxon>Liliopsida</taxon>
        <taxon>Araceae</taxon>
        <taxon>Lemnoideae</taxon>
        <taxon>Spirodela</taxon>
    </lineage>
</organism>
<accession>A0A7I8LEY4</accession>
<evidence type="ECO:0000256" key="3">
    <source>
        <dbReference type="ARBA" id="ARBA00022989"/>
    </source>
</evidence>
<dbReference type="PANTHER" id="PTHR31234">
    <property type="entry name" value="LATE EMBRYOGENESIS ABUNDANT (LEA) HYDROXYPROLINE-RICH GLYCOPROTEIN FAMILY"/>
    <property type="match status" value="1"/>
</dbReference>
<evidence type="ECO:0000256" key="5">
    <source>
        <dbReference type="SAM" id="MobiDB-lite"/>
    </source>
</evidence>
<proteinExistence type="predicted"/>
<name>A0A7I8LEY4_SPIIN</name>
<protein>
    <recommendedName>
        <fullName evidence="7">Late embryogenesis abundant protein LEA-2 subgroup domain-containing protein</fullName>
    </recommendedName>
</protein>
<keyword evidence="9" id="KW-1185">Reference proteome</keyword>
<feature type="region of interest" description="Disordered" evidence="5">
    <location>
        <begin position="1"/>
        <end position="22"/>
    </location>
</feature>
<dbReference type="InterPro" id="IPR044839">
    <property type="entry name" value="NDR1-like"/>
</dbReference>
<evidence type="ECO:0000256" key="1">
    <source>
        <dbReference type="ARBA" id="ARBA00004167"/>
    </source>
</evidence>
<dbReference type="AlphaFoldDB" id="A0A7I8LEY4"/>
<feature type="transmembrane region" description="Helical" evidence="6">
    <location>
        <begin position="68"/>
        <end position="97"/>
    </location>
</feature>
<feature type="domain" description="Late embryogenesis abundant protein LEA-2 subgroup" evidence="7">
    <location>
        <begin position="133"/>
        <end position="222"/>
    </location>
</feature>
<dbReference type="GO" id="GO:0098542">
    <property type="term" value="P:defense response to other organism"/>
    <property type="evidence" value="ECO:0007669"/>
    <property type="project" value="InterPro"/>
</dbReference>
<reference evidence="8" key="1">
    <citation type="submission" date="2020-02" db="EMBL/GenBank/DDBJ databases">
        <authorList>
            <person name="Scholz U."/>
            <person name="Mascher M."/>
            <person name="Fiebig A."/>
        </authorList>
    </citation>
    <scope>NUCLEOTIDE SEQUENCE</scope>
</reference>
<comment type="subcellular location">
    <subcellularLocation>
        <location evidence="1">Membrane</location>
        <topology evidence="1">Single-pass membrane protein</topology>
    </subcellularLocation>
</comment>
<dbReference type="InterPro" id="IPR004864">
    <property type="entry name" value="LEA_2"/>
</dbReference>
<sequence length="251" mass="28111">MPPITTPQKHRKPNHSGDLLRSPANVQEDGVQFIPVARTPGLPAPEQLHHPRFPRQTPAKKADRKRPLILCCAALCFVFAVVLIVVGVVTLVVFLVIKPRNPRFDVSGATLNSIYIDSPSFLNGDLTFLANFSNPNGKIDVQFEFVGVELYFRNTLIAAQALQPFAQRRGEVRLQSVHMISSEVFLSPERERELQDQVNGNRVVYTIKGTFKVRTSLGLIHITYWLYGLCTVELSRPPSGILVAKTCRTKR</sequence>
<gene>
    <name evidence="8" type="ORF">SI8410_14018492</name>
</gene>
<dbReference type="OrthoDB" id="630676at2759"/>
<dbReference type="GO" id="GO:0005886">
    <property type="term" value="C:plasma membrane"/>
    <property type="evidence" value="ECO:0007669"/>
    <property type="project" value="TreeGrafter"/>
</dbReference>
<evidence type="ECO:0000256" key="4">
    <source>
        <dbReference type="ARBA" id="ARBA00023136"/>
    </source>
</evidence>